<dbReference type="InterPro" id="IPR004119">
    <property type="entry name" value="EcKL"/>
</dbReference>
<dbReference type="Gene3D" id="3.90.1200.10">
    <property type="match status" value="1"/>
</dbReference>
<dbReference type="SUPFAM" id="SSF56112">
    <property type="entry name" value="Protein kinase-like (PK-like)"/>
    <property type="match status" value="1"/>
</dbReference>
<name>A0A8S0ZUV4_ARCPL</name>
<dbReference type="AlphaFoldDB" id="A0A8S0ZUV4"/>
<comment type="caution">
    <text evidence="2">The sequence shown here is derived from an EMBL/GenBank/DDBJ whole genome shotgun (WGS) entry which is preliminary data.</text>
</comment>
<dbReference type="EMBL" id="CADEBC010000495">
    <property type="protein sequence ID" value="CAB3237795.1"/>
    <property type="molecule type" value="Genomic_DNA"/>
</dbReference>
<dbReference type="OrthoDB" id="5396515at2759"/>
<dbReference type="Pfam" id="PF02958">
    <property type="entry name" value="EcKL"/>
    <property type="match status" value="1"/>
</dbReference>
<dbReference type="Proteomes" id="UP000494106">
    <property type="component" value="Unassembled WGS sequence"/>
</dbReference>
<evidence type="ECO:0000259" key="1">
    <source>
        <dbReference type="SMART" id="SM00587"/>
    </source>
</evidence>
<reference evidence="2 3" key="1">
    <citation type="submission" date="2020-04" db="EMBL/GenBank/DDBJ databases">
        <authorList>
            <person name="Wallbank WR R."/>
            <person name="Pardo Diaz C."/>
            <person name="Kozak K."/>
            <person name="Martin S."/>
            <person name="Jiggins C."/>
            <person name="Moest M."/>
            <person name="Warren A I."/>
            <person name="Byers J.R.P. K."/>
            <person name="Montejo-Kovacevich G."/>
            <person name="Yen C E."/>
        </authorList>
    </citation>
    <scope>NUCLEOTIDE SEQUENCE [LARGE SCALE GENOMIC DNA]</scope>
</reference>
<accession>A0A8S0ZUV4</accession>
<dbReference type="PANTHER" id="PTHR11012:SF57">
    <property type="entry name" value="LD10016P"/>
    <property type="match status" value="1"/>
</dbReference>
<dbReference type="InterPro" id="IPR011009">
    <property type="entry name" value="Kinase-like_dom_sf"/>
</dbReference>
<evidence type="ECO:0000313" key="2">
    <source>
        <dbReference type="EMBL" id="CAB3237795.1"/>
    </source>
</evidence>
<evidence type="ECO:0000313" key="3">
    <source>
        <dbReference type="Proteomes" id="UP000494106"/>
    </source>
</evidence>
<gene>
    <name evidence="2" type="ORF">APLA_LOCUS7137</name>
</gene>
<proteinExistence type="predicted"/>
<protein>
    <recommendedName>
        <fullName evidence="1">CHK kinase-like domain-containing protein</fullName>
    </recommendedName>
</protein>
<feature type="domain" description="CHK kinase-like" evidence="1">
    <location>
        <begin position="138"/>
        <end position="333"/>
    </location>
</feature>
<organism evidence="2 3">
    <name type="scientific">Arctia plantaginis</name>
    <name type="common">Wood tiger moth</name>
    <name type="synonym">Phalaena plantaginis</name>
    <dbReference type="NCBI Taxonomy" id="874455"/>
    <lineage>
        <taxon>Eukaryota</taxon>
        <taxon>Metazoa</taxon>
        <taxon>Ecdysozoa</taxon>
        <taxon>Arthropoda</taxon>
        <taxon>Hexapoda</taxon>
        <taxon>Insecta</taxon>
        <taxon>Pterygota</taxon>
        <taxon>Neoptera</taxon>
        <taxon>Endopterygota</taxon>
        <taxon>Lepidoptera</taxon>
        <taxon>Glossata</taxon>
        <taxon>Ditrysia</taxon>
        <taxon>Noctuoidea</taxon>
        <taxon>Erebidae</taxon>
        <taxon>Arctiinae</taxon>
        <taxon>Arctia</taxon>
    </lineage>
</organism>
<dbReference type="InterPro" id="IPR015897">
    <property type="entry name" value="CHK_kinase-like"/>
</dbReference>
<sequence>MSEDFSTLVHVSPLMTTERISKALTKWFNEEHTFSHWEYVKEMDKGNAHCSDLLRIRIYGVNLNADLRFVQVVLKRIPKNIARRLTCRSDEFFRNEINFYEKILPELLAFQSKRQPKHPFDNFMKLFFAHSDGKDDVVCIEDASVKEFKNTPRQKGIDTEHYNLTLKTFARFHALSFAMKDQEPEKFEKLLNNIHEVYFDKHLCDWYLGLWNRLSDIAIDAVEKEFPDSVYVQKIREFAVPDRYQDMVEAATRTTETGVICHGDIWTCNFLYKYLDGHPVDIKMIDFQIARFATPVLDVSTIIYNCITHDLRENYYDQMLEIYYDTLANQIRDLGSDPDKLYPWKLFQTEIKKYSYFGLGYSFDSMPFLVLPEEEAIDMEIEGDKAVNLKDVWKIGNIKTKDGRLREANNVKHCVDKGYI</sequence>
<keyword evidence="3" id="KW-1185">Reference proteome</keyword>
<dbReference type="SMART" id="SM00587">
    <property type="entry name" value="CHK"/>
    <property type="match status" value="1"/>
</dbReference>
<dbReference type="PANTHER" id="PTHR11012">
    <property type="entry name" value="PROTEIN KINASE-LIKE DOMAIN-CONTAINING"/>
    <property type="match status" value="1"/>
</dbReference>